<reference evidence="1 2" key="1">
    <citation type="journal article" date="2019" name="Extremophiles">
        <title>Biogeography of thermophiles and predominance of Thermus scotoductus in domestic water heaters.</title>
        <authorList>
            <person name="Wilpiszeski R.L."/>
            <person name="Zhang Z."/>
            <person name="House C.H."/>
        </authorList>
    </citation>
    <scope>NUCLEOTIDE SEQUENCE [LARGE SCALE GENOMIC DNA]</scope>
    <source>
        <strain evidence="1 2">17_S17</strain>
    </source>
</reference>
<proteinExistence type="predicted"/>
<accession>A0A430UP91</accession>
<evidence type="ECO:0000313" key="1">
    <source>
        <dbReference type="EMBL" id="RTI08408.1"/>
    </source>
</evidence>
<dbReference type="AlphaFoldDB" id="A0A430UP91"/>
<comment type="caution">
    <text evidence="1">The sequence shown here is derived from an EMBL/GenBank/DDBJ whole genome shotgun (WGS) entry which is preliminary data.</text>
</comment>
<protein>
    <submittedName>
        <fullName evidence="1">Uncharacterized protein</fullName>
    </submittedName>
</protein>
<gene>
    <name evidence="1" type="ORF">CSW30_07080</name>
</gene>
<organism evidence="1 2">
    <name type="scientific">Thermus scotoductus</name>
    <dbReference type="NCBI Taxonomy" id="37636"/>
    <lineage>
        <taxon>Bacteria</taxon>
        <taxon>Thermotogati</taxon>
        <taxon>Deinococcota</taxon>
        <taxon>Deinococci</taxon>
        <taxon>Thermales</taxon>
        <taxon>Thermaceae</taxon>
        <taxon>Thermus</taxon>
    </lineage>
</organism>
<sequence>MSRSDFLGYILPGTMAHELKHLVAMGYRILNGLPWEEAWAEEPSAEVAKELAGYGTVYRRIQSRANVALPAPQNFRIVHVGYPSDDREMAAMYGFNFLLLWRIHENYGREGFWRPWVQSRLTGIANLEARTGVSFTDLMVDWALTLLFDNTSFFPEYQYADLNLRDGTWKRLGYQALTSVSNQSLRSMAFYIGKGTGSDATVTLTVDDPSRIRVAVARFPRGLPY</sequence>
<name>A0A430UP91_THESC</name>
<dbReference type="EMBL" id="PEMG01000197">
    <property type="protein sequence ID" value="RTI08408.1"/>
    <property type="molecule type" value="Genomic_DNA"/>
</dbReference>
<evidence type="ECO:0000313" key="2">
    <source>
        <dbReference type="Proteomes" id="UP000287173"/>
    </source>
</evidence>
<dbReference type="Proteomes" id="UP000287173">
    <property type="component" value="Unassembled WGS sequence"/>
</dbReference>